<evidence type="ECO:0000256" key="1">
    <source>
        <dbReference type="SAM" id="SignalP"/>
    </source>
</evidence>
<keyword evidence="1" id="KW-0732">Signal</keyword>
<sequence length="460" mass="47402">MKTTLPGSRALAARLMSVGLLALGAPGLASCAVDSSDAADHAELPAPGDVDVVRPLKLSERARVPEKEPGFLAAALGEDELVITHDGSLPPFAAGDVLGGTAGGGYLARVVRVRALDATRVALETTPAYLTEFITEGHFHVHYDAREYARALDEHLARARELGDEGGEQIASQAEALKVSSGASLKLLDLSSASLPASCGITAHGSAVLDVTAELSPVLDLEVHVGPRGKLNPVPELKQLRFVASGKLDVSARLHGAGTVTGSCAVDLLELAGGVPSLPLPTLTFWVGPVPVIVTTNVVPTAKADLALSFTAAEVEAEAQTTAELEAGVDYRDETWRTIWEPACSASGTASVGAPGAITASGKVSAGAELRARLYGILGPNVGVQAYARVTAETAPPYCSYDARVDGGVRAYAEAEAGVSVGPLDLTFKSLDLVDLELLRFDGPRTSGPLRDAPECGAEP</sequence>
<dbReference type="EMBL" id="JELY01002235">
    <property type="protein sequence ID" value="KYF53199.1"/>
    <property type="molecule type" value="Genomic_DNA"/>
</dbReference>
<evidence type="ECO:0000313" key="3">
    <source>
        <dbReference type="Proteomes" id="UP000075420"/>
    </source>
</evidence>
<comment type="caution">
    <text evidence="2">The sequence shown here is derived from an EMBL/GenBank/DDBJ whole genome shotgun (WGS) entry which is preliminary data.</text>
</comment>
<protein>
    <recommendedName>
        <fullName evidence="4">Secreted protein</fullName>
    </recommendedName>
</protein>
<proteinExistence type="predicted"/>
<evidence type="ECO:0000313" key="2">
    <source>
        <dbReference type="EMBL" id="KYF53199.1"/>
    </source>
</evidence>
<evidence type="ECO:0008006" key="4">
    <source>
        <dbReference type="Google" id="ProtNLM"/>
    </source>
</evidence>
<name>A0A150PC05_SORCE</name>
<feature type="chain" id="PRO_5007565444" description="Secreted protein" evidence="1">
    <location>
        <begin position="32"/>
        <end position="460"/>
    </location>
</feature>
<feature type="signal peptide" evidence="1">
    <location>
        <begin position="1"/>
        <end position="31"/>
    </location>
</feature>
<gene>
    <name evidence="2" type="ORF">BE08_18015</name>
</gene>
<organism evidence="2 3">
    <name type="scientific">Sorangium cellulosum</name>
    <name type="common">Polyangium cellulosum</name>
    <dbReference type="NCBI Taxonomy" id="56"/>
    <lineage>
        <taxon>Bacteria</taxon>
        <taxon>Pseudomonadati</taxon>
        <taxon>Myxococcota</taxon>
        <taxon>Polyangia</taxon>
        <taxon>Polyangiales</taxon>
        <taxon>Polyangiaceae</taxon>
        <taxon>Sorangium</taxon>
    </lineage>
</organism>
<reference evidence="2 3" key="1">
    <citation type="submission" date="2014-02" db="EMBL/GenBank/DDBJ databases">
        <title>The small core and large imbalanced accessory genome model reveals a collaborative survival strategy of Sorangium cellulosum strains in nature.</title>
        <authorList>
            <person name="Han K."/>
            <person name="Peng R."/>
            <person name="Blom J."/>
            <person name="Li Y.-Z."/>
        </authorList>
    </citation>
    <scope>NUCLEOTIDE SEQUENCE [LARGE SCALE GENOMIC DNA]</scope>
    <source>
        <strain evidence="2 3">So0157-25</strain>
    </source>
</reference>
<dbReference type="Proteomes" id="UP000075420">
    <property type="component" value="Unassembled WGS sequence"/>
</dbReference>
<dbReference type="AlphaFoldDB" id="A0A150PC05"/>
<dbReference type="PROSITE" id="PS51257">
    <property type="entry name" value="PROKAR_LIPOPROTEIN"/>
    <property type="match status" value="1"/>
</dbReference>
<accession>A0A150PC05</accession>